<keyword evidence="1" id="KW-1133">Transmembrane helix</keyword>
<keyword evidence="1" id="KW-0812">Transmembrane</keyword>
<evidence type="ECO:0000313" key="2">
    <source>
        <dbReference type="Proteomes" id="UP000095283"/>
    </source>
</evidence>
<protein>
    <submittedName>
        <fullName evidence="3">7TM_GPCR_Srx domain-containing protein</fullName>
    </submittedName>
</protein>
<evidence type="ECO:0000256" key="1">
    <source>
        <dbReference type="SAM" id="Phobius"/>
    </source>
</evidence>
<dbReference type="WBParaSite" id="Hba_01027">
    <property type="protein sequence ID" value="Hba_01027"/>
    <property type="gene ID" value="Hba_01027"/>
</dbReference>
<keyword evidence="1" id="KW-0472">Membrane</keyword>
<feature type="transmembrane region" description="Helical" evidence="1">
    <location>
        <begin position="132"/>
        <end position="154"/>
    </location>
</feature>
<organism evidence="2 3">
    <name type="scientific">Heterorhabditis bacteriophora</name>
    <name type="common">Entomopathogenic nematode worm</name>
    <dbReference type="NCBI Taxonomy" id="37862"/>
    <lineage>
        <taxon>Eukaryota</taxon>
        <taxon>Metazoa</taxon>
        <taxon>Ecdysozoa</taxon>
        <taxon>Nematoda</taxon>
        <taxon>Chromadorea</taxon>
        <taxon>Rhabditida</taxon>
        <taxon>Rhabditina</taxon>
        <taxon>Rhabditomorpha</taxon>
        <taxon>Strongyloidea</taxon>
        <taxon>Heterorhabditidae</taxon>
        <taxon>Heterorhabditis</taxon>
    </lineage>
</organism>
<feature type="transmembrane region" description="Helical" evidence="1">
    <location>
        <begin position="94"/>
        <end position="112"/>
    </location>
</feature>
<keyword evidence="2" id="KW-1185">Reference proteome</keyword>
<reference evidence="3" key="1">
    <citation type="submission" date="2016-11" db="UniProtKB">
        <authorList>
            <consortium name="WormBaseParasite"/>
        </authorList>
    </citation>
    <scope>IDENTIFICATION</scope>
</reference>
<dbReference type="AlphaFoldDB" id="A0A1I7W8Q1"/>
<accession>A0A1I7W8Q1</accession>
<dbReference type="Proteomes" id="UP000095283">
    <property type="component" value="Unplaced"/>
</dbReference>
<evidence type="ECO:0000313" key="3">
    <source>
        <dbReference type="WBParaSite" id="Hba_01027"/>
    </source>
</evidence>
<proteinExistence type="predicted"/>
<sequence>MYILIMDRLNMNGNTMMYFIVVIKQKIQEAMLVSSKCVAYYIIVASSCRSFTKVNHYFKNLKTKKSESLSMLKRIFLVVHTYCFYFLCRKTRKLLFISIANIFLNFTLSYNFQSNYLLHSFTGHGIYVATDWRMFLLIPISTVSTFGKFLIIYYT</sequence>
<name>A0A1I7W8Q1_HETBA</name>